<dbReference type="PANTHER" id="PTHR39189">
    <property type="entry name" value="UPF0173 METAL-DEPENDENT HYDROLASE YTKL"/>
    <property type="match status" value="1"/>
</dbReference>
<dbReference type="Pfam" id="PF13483">
    <property type="entry name" value="Lactamase_B_3"/>
    <property type="match status" value="1"/>
</dbReference>
<dbReference type="EMBL" id="UINC01131943">
    <property type="protein sequence ID" value="SVD13950.1"/>
    <property type="molecule type" value="Genomic_DNA"/>
</dbReference>
<dbReference type="AlphaFoldDB" id="A0A382SVI3"/>
<accession>A0A382SVI3</accession>
<proteinExistence type="predicted"/>
<gene>
    <name evidence="1" type="ORF">METZ01_LOCUS366804</name>
</gene>
<name>A0A382SVI3_9ZZZZ</name>
<reference evidence="1" key="1">
    <citation type="submission" date="2018-05" db="EMBL/GenBank/DDBJ databases">
        <authorList>
            <person name="Lanie J.A."/>
            <person name="Ng W.-L."/>
            <person name="Kazmierczak K.M."/>
            <person name="Andrzejewski T.M."/>
            <person name="Davidsen T.M."/>
            <person name="Wayne K.J."/>
            <person name="Tettelin H."/>
            <person name="Glass J.I."/>
            <person name="Rusch D."/>
            <person name="Podicherti R."/>
            <person name="Tsui H.-C.T."/>
            <person name="Winkler M.E."/>
        </authorList>
    </citation>
    <scope>NUCLEOTIDE SEQUENCE</scope>
</reference>
<protein>
    <recommendedName>
        <fullName evidence="2">Metallo-beta-lactamase domain-containing protein</fullName>
    </recommendedName>
</protein>
<dbReference type="SUPFAM" id="SSF56281">
    <property type="entry name" value="Metallo-hydrolase/oxidoreductase"/>
    <property type="match status" value="1"/>
</dbReference>
<dbReference type="InterPro" id="IPR036866">
    <property type="entry name" value="RibonucZ/Hydroxyglut_hydro"/>
</dbReference>
<organism evidence="1">
    <name type="scientific">marine metagenome</name>
    <dbReference type="NCBI Taxonomy" id="408172"/>
    <lineage>
        <taxon>unclassified sequences</taxon>
        <taxon>metagenomes</taxon>
        <taxon>ecological metagenomes</taxon>
    </lineage>
</organism>
<evidence type="ECO:0008006" key="2">
    <source>
        <dbReference type="Google" id="ProtNLM"/>
    </source>
</evidence>
<dbReference type="Gene3D" id="3.60.15.10">
    <property type="entry name" value="Ribonuclease Z/Hydroxyacylglutathione hydrolase-like"/>
    <property type="match status" value="1"/>
</dbReference>
<dbReference type="PANTHER" id="PTHR39189:SF1">
    <property type="entry name" value="UPF0173 METAL-DEPENDENT HYDROLASE YTKL"/>
    <property type="match status" value="1"/>
</dbReference>
<evidence type="ECO:0000313" key="1">
    <source>
        <dbReference type="EMBL" id="SVD13950.1"/>
    </source>
</evidence>
<sequence length="206" mass="22276">MEIRWLGNFTFEVRSSVGVVVVDYEGKLPSPTKMKDANTVFVYSGEDDEDHVSNDFQVLTGPGEYEIGGLSIRGVATPADDPAISKKINTVYIVDADGLQVATLGNPGSQPSAQSVQQINKVDVLIINTESQGLEPDELSNAIRNLEPKVVVPSGYDSQLGKPSTEMQRLLTELGVKQLEPTARVTVAKSGLPDERAIMVPKQHID</sequence>